<gene>
    <name evidence="2" type="primary">LOC142178161</name>
</gene>
<dbReference type="Proteomes" id="UP000790787">
    <property type="component" value="Chromosome 24"/>
</dbReference>
<protein>
    <submittedName>
        <fullName evidence="2">Uncharacterized protein LOC142178161</fullName>
    </submittedName>
</protein>
<name>A0AC58U291_TOBAC</name>
<reference evidence="1" key="1">
    <citation type="journal article" date="2014" name="Nat. Commun.">
        <title>The tobacco genome sequence and its comparison with those of tomato and potato.</title>
        <authorList>
            <person name="Sierro N."/>
            <person name="Battey J.N."/>
            <person name="Ouadi S."/>
            <person name="Bakaher N."/>
            <person name="Bovet L."/>
            <person name="Willig A."/>
            <person name="Goepfert S."/>
            <person name="Peitsch M.C."/>
            <person name="Ivanov N.V."/>
        </authorList>
    </citation>
    <scope>NUCLEOTIDE SEQUENCE [LARGE SCALE GENOMIC DNA]</scope>
</reference>
<keyword evidence="1" id="KW-1185">Reference proteome</keyword>
<proteinExistence type="predicted"/>
<reference evidence="2" key="2">
    <citation type="submission" date="2025-08" db="UniProtKB">
        <authorList>
            <consortium name="RefSeq"/>
        </authorList>
    </citation>
    <scope>IDENTIFICATION</scope>
    <source>
        <tissue evidence="2">Leaf</tissue>
    </source>
</reference>
<sequence length="323" mass="37430">MNAAMQVDLSPRQIDKVKSIARGRRKQQKEMSGVPGTRVQTRRIVTKFIFILGGMEELMMIVCIFKRLDRCLANMEFQQMLPGVEVTHLSKTGSDHCPLIISCDLNVAPIKKSFKFLKFWIKHETFLDVVKDNWNADFSGNPFILFNYKIKKLKKALTLWSKATYGNIFQKVASLEDLVIVHEIQFELHPTPHNRERLLKVQADFIRYLQLEEEFWKQKAGMNRFQDGDKNTKFFHAQEQFREYRVPTAFGILDHVPNIVLRVQNEDLIKQPTKKEVKRAVFGLNRDSAGGLDGFNGSFYQACGDDVFDMVRAFFNGQELSNL</sequence>
<accession>A0AC58U291</accession>
<evidence type="ECO:0000313" key="2">
    <source>
        <dbReference type="RefSeq" id="XP_075103591.1"/>
    </source>
</evidence>
<evidence type="ECO:0000313" key="1">
    <source>
        <dbReference type="Proteomes" id="UP000790787"/>
    </source>
</evidence>
<dbReference type="RefSeq" id="XP_075103591.1">
    <property type="nucleotide sequence ID" value="XM_075247490.1"/>
</dbReference>
<organism evidence="1 2">
    <name type="scientific">Nicotiana tabacum</name>
    <name type="common">Common tobacco</name>
    <dbReference type="NCBI Taxonomy" id="4097"/>
    <lineage>
        <taxon>Eukaryota</taxon>
        <taxon>Viridiplantae</taxon>
        <taxon>Streptophyta</taxon>
        <taxon>Embryophyta</taxon>
        <taxon>Tracheophyta</taxon>
        <taxon>Spermatophyta</taxon>
        <taxon>Magnoliopsida</taxon>
        <taxon>eudicotyledons</taxon>
        <taxon>Gunneridae</taxon>
        <taxon>Pentapetalae</taxon>
        <taxon>asterids</taxon>
        <taxon>lamiids</taxon>
        <taxon>Solanales</taxon>
        <taxon>Solanaceae</taxon>
        <taxon>Nicotianoideae</taxon>
        <taxon>Nicotianeae</taxon>
        <taxon>Nicotiana</taxon>
    </lineage>
</organism>